<dbReference type="EMBL" id="NBXA01000007">
    <property type="protein sequence ID" value="RFA15258.1"/>
    <property type="molecule type" value="Genomic_DNA"/>
</dbReference>
<proteinExistence type="predicted"/>
<dbReference type="AlphaFoldDB" id="A0A3E0W0Z2"/>
<dbReference type="InterPro" id="IPR025101">
    <property type="entry name" value="DUF4012"/>
</dbReference>
<protein>
    <recommendedName>
        <fullName evidence="3">DUF4012 domain-containing protein</fullName>
    </recommendedName>
</protein>
<organism evidence="1 2">
    <name type="scientific">Subtercola boreus</name>
    <dbReference type="NCBI Taxonomy" id="120213"/>
    <lineage>
        <taxon>Bacteria</taxon>
        <taxon>Bacillati</taxon>
        <taxon>Actinomycetota</taxon>
        <taxon>Actinomycetes</taxon>
        <taxon>Micrococcales</taxon>
        <taxon>Microbacteriaceae</taxon>
        <taxon>Subtercola</taxon>
    </lineage>
</organism>
<dbReference type="OrthoDB" id="3203519at2"/>
<reference evidence="1 2" key="1">
    <citation type="submission" date="2017-04" db="EMBL/GenBank/DDBJ databases">
        <title>Comparative genome analysis of Subtercola boreus.</title>
        <authorList>
            <person name="Cho Y.-J."/>
            <person name="Cho A."/>
            <person name="Kim O.-S."/>
            <person name="Lee J.-I."/>
        </authorList>
    </citation>
    <scope>NUCLEOTIDE SEQUENCE [LARGE SCALE GENOMIC DNA]</scope>
    <source>
        <strain evidence="1 2">P27444</strain>
    </source>
</reference>
<dbReference type="Pfam" id="PF13196">
    <property type="entry name" value="DUF4012"/>
    <property type="match status" value="1"/>
</dbReference>
<name>A0A3E0W0Z2_9MICO</name>
<dbReference type="Proteomes" id="UP000256709">
    <property type="component" value="Unassembled WGS sequence"/>
</dbReference>
<comment type="caution">
    <text evidence="1">The sequence shown here is derived from an EMBL/GenBank/DDBJ whole genome shotgun (WGS) entry which is preliminary data.</text>
</comment>
<sequence>MAVVLIVLISLIVALACIGGWVAYQAVQAKDSLERAQGTVSTLQTQLTSVDVTKLDVSALTASADSFASDVSEARQHTNDPMFKLAEKVPMVGPNLTAVRQLTDSLDQLSTDALLPIVDFGKTLTPAALKPVNGAFNVELLRNGDTALANADTAITAASASLASIDTTDTVGQIGSAKTTLTSALGKAQDQIVKARGTLSTAEGILGMNGPRHYVLAFLNNAESTGLGGGPASLSMLTVDNGAFAITDQASSRDFPQTDGPVIPVDAGLRGIYGQGINETLNWSTSRPDFPTAGNLIKSWWEKYRGGTVDGVVSIDPIALSDMLAVTGPVKLQSGEEINADNAVSLLLHDIYLRFEPSEIQSGTDAFFKEAATTIFSGITSTSAAPDALITGVNKAIDAGDLMAWSANADEQKLLTGTKISGVMPTDNAKSTLTGTFFRDVTVSKTDYWLETAVNLQTDVCTNPNNPTFTQTVTLHSTITKQEASTIAPFIVGDNFGGRKFSTEVYGYGPVGAAITDTQVGDSSVGGSARSSSEDLGRPVGRAIVDLAPGETNTVTFTYAGAAGSYGAPALQTTPMINATAATIDAAGCK</sequence>
<gene>
    <name evidence="1" type="ORF">B7R21_04330</name>
</gene>
<evidence type="ECO:0000313" key="1">
    <source>
        <dbReference type="EMBL" id="RFA15258.1"/>
    </source>
</evidence>
<evidence type="ECO:0008006" key="3">
    <source>
        <dbReference type="Google" id="ProtNLM"/>
    </source>
</evidence>
<accession>A0A3E0W0Z2</accession>
<evidence type="ECO:0000313" key="2">
    <source>
        <dbReference type="Proteomes" id="UP000256709"/>
    </source>
</evidence>